<feature type="transmembrane region" description="Helical" evidence="1">
    <location>
        <begin position="102"/>
        <end position="126"/>
    </location>
</feature>
<evidence type="ECO:0000313" key="2">
    <source>
        <dbReference type="EMBL" id="CAK9042777.1"/>
    </source>
</evidence>
<comment type="caution">
    <text evidence="2">The sequence shown here is derived from an EMBL/GenBank/DDBJ whole genome shotgun (WGS) entry which is preliminary data.</text>
</comment>
<evidence type="ECO:0000256" key="1">
    <source>
        <dbReference type="SAM" id="Phobius"/>
    </source>
</evidence>
<gene>
    <name evidence="2" type="ORF">CCMP2556_LOCUS22719</name>
</gene>
<dbReference type="EMBL" id="CAXAMN010014224">
    <property type="protein sequence ID" value="CAK9042777.1"/>
    <property type="molecule type" value="Genomic_DNA"/>
</dbReference>
<protein>
    <submittedName>
        <fullName evidence="2">Uncharacterized protein</fullName>
    </submittedName>
</protein>
<proteinExistence type="predicted"/>
<feature type="transmembrane region" description="Helical" evidence="1">
    <location>
        <begin position="54"/>
        <end position="76"/>
    </location>
</feature>
<keyword evidence="3" id="KW-1185">Reference proteome</keyword>
<accession>A0ABP0LU72</accession>
<organism evidence="2 3">
    <name type="scientific">Durusdinium trenchii</name>
    <dbReference type="NCBI Taxonomy" id="1381693"/>
    <lineage>
        <taxon>Eukaryota</taxon>
        <taxon>Sar</taxon>
        <taxon>Alveolata</taxon>
        <taxon>Dinophyceae</taxon>
        <taxon>Suessiales</taxon>
        <taxon>Symbiodiniaceae</taxon>
        <taxon>Durusdinium</taxon>
    </lineage>
</organism>
<name>A0ABP0LU72_9DINO</name>
<keyword evidence="1" id="KW-0812">Transmembrane</keyword>
<reference evidence="2 3" key="1">
    <citation type="submission" date="2024-02" db="EMBL/GenBank/DDBJ databases">
        <authorList>
            <person name="Chen Y."/>
            <person name="Shah S."/>
            <person name="Dougan E. K."/>
            <person name="Thang M."/>
            <person name="Chan C."/>
        </authorList>
    </citation>
    <scope>NUCLEOTIDE SEQUENCE [LARGE SCALE GENOMIC DNA]</scope>
</reference>
<keyword evidence="1" id="KW-1133">Transmembrane helix</keyword>
<evidence type="ECO:0000313" key="3">
    <source>
        <dbReference type="Proteomes" id="UP001642484"/>
    </source>
</evidence>
<keyword evidence="1" id="KW-0472">Membrane</keyword>
<dbReference type="Proteomes" id="UP001642484">
    <property type="component" value="Unassembled WGS sequence"/>
</dbReference>
<sequence>MLRRNSNNHCKFPCRHLFGSNQQCAGLAFRLQGSASHAILLFPMPLTSSQASKILYNALQAAILFGFVGFVFTSILRPEAGRISSSKLTEEKHHCVSSKTWMILPFAFLTGGLINIDGFASTAVLLL</sequence>